<sequence>MILTLISVASVNFGSMICYSILGPFFPTEVSSRKPWHNHLCFRSHTVPLSLFISSAFPLILAGSCLLCRFLDRAPAGPIFISLCFIVRSLDAVGFGAATMSAFAITAQIFPNNVATVLGILEIFAGLGLILGPPLGGWLYQTFGYTVPFLSLGCLLLIMVPFNIYVLPSIGISFHVHSELLHIMLNINELQFVCCVVFFHKYGWMKQIFYNLVFPHSEIGFEEGLSTLGMVSGLYEAVWCTGTFYGPIVGGIIVQQLGFEWAAVVQGALAFLGLLSLIIEKIVQGKSKQISQSGIKVILAGMFGKKIGSQWIYKNRAIHKVHFNHHFIYSY</sequence>
<feature type="transmembrane region" description="Helical" evidence="6">
    <location>
        <begin position="261"/>
        <end position="279"/>
    </location>
</feature>
<evidence type="ECO:0000313" key="7">
    <source>
        <dbReference type="Ensembl" id="ENSNBRP00000010867.1"/>
    </source>
</evidence>
<feature type="transmembrane region" description="Helical" evidence="6">
    <location>
        <begin position="117"/>
        <end position="140"/>
    </location>
</feature>
<evidence type="ECO:0000256" key="2">
    <source>
        <dbReference type="ARBA" id="ARBA00022448"/>
    </source>
</evidence>
<dbReference type="GeneTree" id="ENSGT00940000156674"/>
<feature type="transmembrane region" description="Helical" evidence="6">
    <location>
        <begin position="79"/>
        <end position="105"/>
    </location>
</feature>
<reference evidence="7" key="2">
    <citation type="submission" date="2025-09" db="UniProtKB">
        <authorList>
            <consortium name="Ensembl"/>
        </authorList>
    </citation>
    <scope>IDENTIFICATION</scope>
</reference>
<dbReference type="SUPFAM" id="SSF103473">
    <property type="entry name" value="MFS general substrate transporter"/>
    <property type="match status" value="1"/>
</dbReference>
<feature type="transmembrane region" description="Helical" evidence="6">
    <location>
        <begin position="234"/>
        <end position="255"/>
    </location>
</feature>
<evidence type="ECO:0000256" key="1">
    <source>
        <dbReference type="ARBA" id="ARBA00004141"/>
    </source>
</evidence>
<dbReference type="Gene3D" id="1.20.1250.20">
    <property type="entry name" value="MFS general substrate transporter like domains"/>
    <property type="match status" value="1"/>
</dbReference>
<dbReference type="AlphaFoldDB" id="A0A3Q4H3C2"/>
<dbReference type="InterPro" id="IPR050930">
    <property type="entry name" value="MFS_Vesicular_Transporter"/>
</dbReference>
<organism evidence="7 8">
    <name type="scientific">Neolamprologus brichardi</name>
    <name type="common">Fairy cichlid</name>
    <name type="synonym">Lamprologus brichardi</name>
    <dbReference type="NCBI Taxonomy" id="32507"/>
    <lineage>
        <taxon>Eukaryota</taxon>
        <taxon>Metazoa</taxon>
        <taxon>Chordata</taxon>
        <taxon>Craniata</taxon>
        <taxon>Vertebrata</taxon>
        <taxon>Euteleostomi</taxon>
        <taxon>Actinopterygii</taxon>
        <taxon>Neopterygii</taxon>
        <taxon>Teleostei</taxon>
        <taxon>Neoteleostei</taxon>
        <taxon>Acanthomorphata</taxon>
        <taxon>Ovalentaria</taxon>
        <taxon>Cichlomorphae</taxon>
        <taxon>Cichliformes</taxon>
        <taxon>Cichlidae</taxon>
        <taxon>African cichlids</taxon>
        <taxon>Pseudocrenilabrinae</taxon>
        <taxon>Lamprologini</taxon>
        <taxon>Neolamprologus</taxon>
    </lineage>
</organism>
<evidence type="ECO:0000313" key="8">
    <source>
        <dbReference type="Proteomes" id="UP000261580"/>
    </source>
</evidence>
<keyword evidence="8" id="KW-1185">Reference proteome</keyword>
<dbReference type="GO" id="GO:0022857">
    <property type="term" value="F:transmembrane transporter activity"/>
    <property type="evidence" value="ECO:0007669"/>
    <property type="project" value="InterPro"/>
</dbReference>
<evidence type="ECO:0000256" key="5">
    <source>
        <dbReference type="ARBA" id="ARBA00023136"/>
    </source>
</evidence>
<comment type="subcellular location">
    <subcellularLocation>
        <location evidence="1">Membrane</location>
        <topology evidence="1">Multi-pass membrane protein</topology>
    </subcellularLocation>
</comment>
<evidence type="ECO:0000256" key="6">
    <source>
        <dbReference type="SAM" id="Phobius"/>
    </source>
</evidence>
<proteinExistence type="predicted"/>
<accession>A0A3Q4H3C2</accession>
<dbReference type="PANTHER" id="PTHR23506:SF26">
    <property type="entry name" value="MFS-TYPE TRANSPORTER SLC18B1"/>
    <property type="match status" value="1"/>
</dbReference>
<feature type="transmembrane region" description="Helical" evidence="6">
    <location>
        <begin position="180"/>
        <end position="199"/>
    </location>
</feature>
<evidence type="ECO:0000256" key="3">
    <source>
        <dbReference type="ARBA" id="ARBA00022692"/>
    </source>
</evidence>
<keyword evidence="5 6" id="KW-0472">Membrane</keyword>
<feature type="transmembrane region" description="Helical" evidence="6">
    <location>
        <begin position="5"/>
        <end position="26"/>
    </location>
</feature>
<keyword evidence="4 6" id="KW-1133">Transmembrane helix</keyword>
<dbReference type="Pfam" id="PF07690">
    <property type="entry name" value="MFS_1"/>
    <property type="match status" value="1"/>
</dbReference>
<dbReference type="InterPro" id="IPR011701">
    <property type="entry name" value="MFS"/>
</dbReference>
<dbReference type="PANTHER" id="PTHR23506">
    <property type="entry name" value="GH10249P"/>
    <property type="match status" value="1"/>
</dbReference>
<dbReference type="GO" id="GO:0016020">
    <property type="term" value="C:membrane"/>
    <property type="evidence" value="ECO:0007669"/>
    <property type="project" value="UniProtKB-SubCell"/>
</dbReference>
<name>A0A3Q4H3C2_NEOBR</name>
<keyword evidence="3 6" id="KW-0812">Transmembrane</keyword>
<dbReference type="Proteomes" id="UP000261580">
    <property type="component" value="Unassembled WGS sequence"/>
</dbReference>
<reference evidence="7" key="1">
    <citation type="submission" date="2025-08" db="UniProtKB">
        <authorList>
            <consortium name="Ensembl"/>
        </authorList>
    </citation>
    <scope>IDENTIFICATION</scope>
</reference>
<dbReference type="Ensembl" id="ENSNBRT00000011174.1">
    <property type="protein sequence ID" value="ENSNBRP00000010867.1"/>
    <property type="gene ID" value="ENSNBRG00000008427.1"/>
</dbReference>
<feature type="transmembrane region" description="Helical" evidence="6">
    <location>
        <begin position="147"/>
        <end position="168"/>
    </location>
</feature>
<dbReference type="InterPro" id="IPR036259">
    <property type="entry name" value="MFS_trans_sf"/>
</dbReference>
<dbReference type="Bgee" id="ENSNBRG00000008427">
    <property type="expression patterns" value="Expressed in liver and 4 other cell types or tissues"/>
</dbReference>
<protein>
    <submittedName>
        <fullName evidence="7">Solute carrier family 18 member B1</fullName>
    </submittedName>
</protein>
<feature type="transmembrane region" description="Helical" evidence="6">
    <location>
        <begin position="46"/>
        <end position="67"/>
    </location>
</feature>
<evidence type="ECO:0000256" key="4">
    <source>
        <dbReference type="ARBA" id="ARBA00022989"/>
    </source>
</evidence>
<keyword evidence="2" id="KW-0813">Transport</keyword>